<keyword evidence="2" id="KW-1185">Reference proteome</keyword>
<sequence>MSVAGKLVFNELGGRFQRLEISPSGSCETTLARNSRSFLLPSLCSLSRSSKSGFSSQETQIQFKSSCEISESRFSVEEVCFVL</sequence>
<protein>
    <submittedName>
        <fullName evidence="1">Uncharacterized protein</fullName>
    </submittedName>
</protein>
<dbReference type="EMBL" id="BMAW01026146">
    <property type="protein sequence ID" value="GFT95738.1"/>
    <property type="molecule type" value="Genomic_DNA"/>
</dbReference>
<evidence type="ECO:0000313" key="1">
    <source>
        <dbReference type="EMBL" id="GFT95738.1"/>
    </source>
</evidence>
<reference evidence="1" key="1">
    <citation type="submission" date="2020-08" db="EMBL/GenBank/DDBJ databases">
        <title>Multicomponent nature underlies the extraordinary mechanical properties of spider dragline silk.</title>
        <authorList>
            <person name="Kono N."/>
            <person name="Nakamura H."/>
            <person name="Mori M."/>
            <person name="Yoshida Y."/>
            <person name="Ohtoshi R."/>
            <person name="Malay A.D."/>
            <person name="Moran D.A.P."/>
            <person name="Tomita M."/>
            <person name="Numata K."/>
            <person name="Arakawa K."/>
        </authorList>
    </citation>
    <scope>NUCLEOTIDE SEQUENCE</scope>
</reference>
<proteinExistence type="predicted"/>
<evidence type="ECO:0000313" key="2">
    <source>
        <dbReference type="Proteomes" id="UP000887013"/>
    </source>
</evidence>
<name>A0A8X6U9R7_NEPPI</name>
<comment type="caution">
    <text evidence="1">The sequence shown here is derived from an EMBL/GenBank/DDBJ whole genome shotgun (WGS) entry which is preliminary data.</text>
</comment>
<gene>
    <name evidence="1" type="ORF">NPIL_222801</name>
</gene>
<accession>A0A8X6U9R7</accession>
<organism evidence="1 2">
    <name type="scientific">Nephila pilipes</name>
    <name type="common">Giant wood spider</name>
    <name type="synonym">Nephila maculata</name>
    <dbReference type="NCBI Taxonomy" id="299642"/>
    <lineage>
        <taxon>Eukaryota</taxon>
        <taxon>Metazoa</taxon>
        <taxon>Ecdysozoa</taxon>
        <taxon>Arthropoda</taxon>
        <taxon>Chelicerata</taxon>
        <taxon>Arachnida</taxon>
        <taxon>Araneae</taxon>
        <taxon>Araneomorphae</taxon>
        <taxon>Entelegynae</taxon>
        <taxon>Araneoidea</taxon>
        <taxon>Nephilidae</taxon>
        <taxon>Nephila</taxon>
    </lineage>
</organism>
<dbReference type="AlphaFoldDB" id="A0A8X6U9R7"/>
<dbReference type="Proteomes" id="UP000887013">
    <property type="component" value="Unassembled WGS sequence"/>
</dbReference>